<dbReference type="EMBL" id="JBHLYR010000003">
    <property type="protein sequence ID" value="MFB9990457.1"/>
    <property type="molecule type" value="Genomic_DNA"/>
</dbReference>
<name>A0ABV6ATY5_9DEIO</name>
<gene>
    <name evidence="1" type="ORF">ACFFLM_00425</name>
</gene>
<reference evidence="1 2" key="1">
    <citation type="submission" date="2024-09" db="EMBL/GenBank/DDBJ databases">
        <authorList>
            <person name="Sun Q."/>
            <person name="Mori K."/>
        </authorList>
    </citation>
    <scope>NUCLEOTIDE SEQUENCE [LARGE SCALE GENOMIC DNA]</scope>
    <source>
        <strain evidence="1 2">JCM 13503</strain>
    </source>
</reference>
<protein>
    <submittedName>
        <fullName evidence="1">Uncharacterized protein</fullName>
    </submittedName>
</protein>
<comment type="caution">
    <text evidence="1">The sequence shown here is derived from an EMBL/GenBank/DDBJ whole genome shotgun (WGS) entry which is preliminary data.</text>
</comment>
<evidence type="ECO:0000313" key="2">
    <source>
        <dbReference type="Proteomes" id="UP001589733"/>
    </source>
</evidence>
<accession>A0ABV6ATY5</accession>
<organism evidence="1 2">
    <name type="scientific">Deinococcus oregonensis</name>
    <dbReference type="NCBI Taxonomy" id="1805970"/>
    <lineage>
        <taxon>Bacteria</taxon>
        <taxon>Thermotogati</taxon>
        <taxon>Deinococcota</taxon>
        <taxon>Deinococci</taxon>
        <taxon>Deinococcales</taxon>
        <taxon>Deinococcaceae</taxon>
        <taxon>Deinococcus</taxon>
    </lineage>
</organism>
<dbReference type="RefSeq" id="WP_380004390.1">
    <property type="nucleotide sequence ID" value="NZ_JBHLYR010000003.1"/>
</dbReference>
<dbReference type="Proteomes" id="UP001589733">
    <property type="component" value="Unassembled WGS sequence"/>
</dbReference>
<keyword evidence="2" id="KW-1185">Reference proteome</keyword>
<proteinExistence type="predicted"/>
<sequence length="44" mass="4745">MSKPVYDLVVDVKKWELSILSKGVITVSHDLSVLEGPIPGILPA</sequence>
<evidence type="ECO:0000313" key="1">
    <source>
        <dbReference type="EMBL" id="MFB9990457.1"/>
    </source>
</evidence>